<comment type="caution">
    <text evidence="3">The sequence shown here is derived from an EMBL/GenBank/DDBJ whole genome shotgun (WGS) entry which is preliminary data.</text>
</comment>
<dbReference type="RefSeq" id="WP_226385250.1">
    <property type="nucleotide sequence ID" value="NZ_JADCKA010000006.1"/>
</dbReference>
<dbReference type="CDD" id="cd10456">
    <property type="entry name" value="GIY-YIG_UPF0213"/>
    <property type="match status" value="1"/>
</dbReference>
<reference evidence="3 4" key="1">
    <citation type="submission" date="2020-10" db="EMBL/GenBank/DDBJ databases">
        <title>ChiBAC.</title>
        <authorList>
            <person name="Zenner C."/>
            <person name="Hitch T.C.A."/>
            <person name="Clavel T."/>
        </authorList>
    </citation>
    <scope>NUCLEOTIDE SEQUENCE [LARGE SCALE GENOMIC DNA]</scope>
    <source>
        <strain evidence="3 4">DSM 108706</strain>
    </source>
</reference>
<dbReference type="InterPro" id="IPR035901">
    <property type="entry name" value="GIY-YIG_endonuc_sf"/>
</dbReference>
<accession>A0ABR9QXJ4</accession>
<organism evidence="3 4">
    <name type="scientific">Gallibacter intestinalis</name>
    <dbReference type="NCBI Taxonomy" id="2779356"/>
    <lineage>
        <taxon>Bacteria</taxon>
        <taxon>Bacillati</taxon>
        <taxon>Bacillota</taxon>
        <taxon>Clostridia</taxon>
        <taxon>Eubacteriales</taxon>
        <taxon>Eubacteriaceae</taxon>
        <taxon>Gallibacter</taxon>
    </lineage>
</organism>
<evidence type="ECO:0000259" key="2">
    <source>
        <dbReference type="PROSITE" id="PS50164"/>
    </source>
</evidence>
<gene>
    <name evidence="3" type="ORF">INF20_04805</name>
</gene>
<dbReference type="Gene3D" id="3.40.1440.10">
    <property type="entry name" value="GIY-YIG endonuclease"/>
    <property type="match status" value="1"/>
</dbReference>
<evidence type="ECO:0000313" key="3">
    <source>
        <dbReference type="EMBL" id="MBE5035602.1"/>
    </source>
</evidence>
<name>A0ABR9QXJ4_9FIRM</name>
<feature type="domain" description="GIY-YIG" evidence="2">
    <location>
        <begin position="1"/>
        <end position="75"/>
    </location>
</feature>
<dbReference type="SUPFAM" id="SSF82771">
    <property type="entry name" value="GIY-YIG endonuclease"/>
    <property type="match status" value="1"/>
</dbReference>
<evidence type="ECO:0000256" key="1">
    <source>
        <dbReference type="ARBA" id="ARBA00007435"/>
    </source>
</evidence>
<comment type="similarity">
    <text evidence="1">Belongs to the UPF0213 family.</text>
</comment>
<evidence type="ECO:0000313" key="4">
    <source>
        <dbReference type="Proteomes" id="UP001516588"/>
    </source>
</evidence>
<dbReference type="Pfam" id="PF01541">
    <property type="entry name" value="GIY-YIG"/>
    <property type="match status" value="1"/>
</dbReference>
<proteinExistence type="inferred from homology"/>
<dbReference type="SMART" id="SM00465">
    <property type="entry name" value="GIYc"/>
    <property type="match status" value="1"/>
</dbReference>
<protein>
    <submittedName>
        <fullName evidence="3">GIY-YIG nuclease family protein</fullName>
    </submittedName>
</protein>
<dbReference type="InterPro" id="IPR000305">
    <property type="entry name" value="GIY-YIG_endonuc"/>
</dbReference>
<dbReference type="Proteomes" id="UP001516588">
    <property type="component" value="Unassembled WGS sequence"/>
</dbReference>
<dbReference type="PROSITE" id="PS50164">
    <property type="entry name" value="GIY_YIG"/>
    <property type="match status" value="1"/>
</dbReference>
<dbReference type="InterPro" id="IPR050190">
    <property type="entry name" value="UPF0213_domain"/>
</dbReference>
<dbReference type="PANTHER" id="PTHR34477:SF1">
    <property type="entry name" value="UPF0213 PROTEIN YHBQ"/>
    <property type="match status" value="1"/>
</dbReference>
<sequence length="89" mass="10142">MAYIYILECSDGSLYTGWTNDLKKRLKAHNRGTASKYTRARLPVRMVYFEEAESKSAALKREAALKKLSRAQKLSLIEQQGLVPPDRPL</sequence>
<dbReference type="EMBL" id="JADCKA010000006">
    <property type="protein sequence ID" value="MBE5035602.1"/>
    <property type="molecule type" value="Genomic_DNA"/>
</dbReference>
<dbReference type="PANTHER" id="PTHR34477">
    <property type="entry name" value="UPF0213 PROTEIN YHBQ"/>
    <property type="match status" value="1"/>
</dbReference>
<keyword evidence="4" id="KW-1185">Reference proteome</keyword>